<reference evidence="2 3" key="1">
    <citation type="journal article" date="2021" name="Genome Biol. Evol.">
        <title>Complete Genome Sequencing of a Novel Gloeobacter Species from a Waterfall Cave in Mexico.</title>
        <authorList>
            <person name="Saw J.H."/>
            <person name="Cardona T."/>
            <person name="Montejano G."/>
        </authorList>
    </citation>
    <scope>NUCLEOTIDE SEQUENCE [LARGE SCALE GENOMIC DNA]</scope>
    <source>
        <strain evidence="2">MG652769</strain>
    </source>
</reference>
<dbReference type="PANTHER" id="PTHR35399">
    <property type="entry name" value="SLR8030 PROTEIN"/>
    <property type="match status" value="1"/>
</dbReference>
<sequence>MAFSRRQFMMRTGILGLAAAAPLQALYSRAAAGQTVRGVGYGPLIPDPAGILDLPRGFKYVAFSQTGETMSDGTPVPGAHDGMAAFAGPNGAIILIRNHELSPDSDTATIAPATKLYDSLSKGGTTTLVVGPGPERKLLKHYVSLAGTYRNCAGGPTPWGSWISCEENTSTPANDTSVRVPHGYNFEVPILARGPVNPVPLKAMGRFNHEAVAVDPKTGIVYETEDNGEGLFYRFLPNRPGRLTEGGVLQALRIVGMPKAITKSGFPINTPMAADWVTIEDFDPVEDTVAIEGFAKGAAQFSRGEGIWYGNGEFYFTCTNGGAAEYGQVWRYVPGASASEGGTIELFIEPNDPEVLDGPDNIVVTPFSDLFLMEDGDDVQFVRGVTPEGELYSFARNALNDNEFAGGCFSPDGRTFFVNIQTPGITFAIWGPWSR</sequence>
<keyword evidence="1" id="KW-0732">Signal</keyword>
<dbReference type="PROSITE" id="PS51318">
    <property type="entry name" value="TAT"/>
    <property type="match status" value="1"/>
</dbReference>
<name>A0ABY3PS38_9CYAN</name>
<dbReference type="InterPro" id="IPR008557">
    <property type="entry name" value="PhoX"/>
</dbReference>
<dbReference type="PANTHER" id="PTHR35399:SF4">
    <property type="entry name" value="MEMBRANE PROTEIN"/>
    <property type="match status" value="1"/>
</dbReference>
<keyword evidence="3" id="KW-1185">Reference proteome</keyword>
<dbReference type="InterPro" id="IPR006311">
    <property type="entry name" value="TAT_signal"/>
</dbReference>
<organism evidence="2 3">
    <name type="scientific">Gloeobacter morelensis MG652769</name>
    <dbReference type="NCBI Taxonomy" id="2781736"/>
    <lineage>
        <taxon>Bacteria</taxon>
        <taxon>Bacillati</taxon>
        <taxon>Cyanobacteriota</taxon>
        <taxon>Cyanophyceae</taxon>
        <taxon>Gloeobacterales</taxon>
        <taxon>Gloeobacteraceae</taxon>
        <taxon>Gloeobacter</taxon>
        <taxon>Gloeobacter morelensis</taxon>
    </lineage>
</organism>
<feature type="chain" id="PRO_5046681996" evidence="1">
    <location>
        <begin position="31"/>
        <end position="435"/>
    </location>
</feature>
<evidence type="ECO:0000313" key="2">
    <source>
        <dbReference type="EMBL" id="UFP96460.1"/>
    </source>
</evidence>
<dbReference type="SUPFAM" id="SSF63825">
    <property type="entry name" value="YWTD domain"/>
    <property type="match status" value="1"/>
</dbReference>
<dbReference type="Pfam" id="PF05787">
    <property type="entry name" value="PhoX"/>
    <property type="match status" value="1"/>
</dbReference>
<accession>A0ABY3PS38</accession>
<dbReference type="Proteomes" id="UP001054846">
    <property type="component" value="Chromosome"/>
</dbReference>
<evidence type="ECO:0000313" key="3">
    <source>
        <dbReference type="Proteomes" id="UP001054846"/>
    </source>
</evidence>
<evidence type="ECO:0000256" key="1">
    <source>
        <dbReference type="SAM" id="SignalP"/>
    </source>
</evidence>
<protein>
    <submittedName>
        <fullName evidence="2">DUF839 domain-containing protein</fullName>
    </submittedName>
</protein>
<proteinExistence type="predicted"/>
<dbReference type="RefSeq" id="WP_418886971.1">
    <property type="nucleotide sequence ID" value="NZ_CP063845.1"/>
</dbReference>
<gene>
    <name evidence="2" type="ORF">ISF26_09705</name>
</gene>
<dbReference type="EMBL" id="CP063845">
    <property type="protein sequence ID" value="UFP96460.1"/>
    <property type="molecule type" value="Genomic_DNA"/>
</dbReference>
<feature type="signal peptide" evidence="1">
    <location>
        <begin position="1"/>
        <end position="30"/>
    </location>
</feature>